<proteinExistence type="predicted"/>
<name>A0ABX4GW21_9BACI</name>
<comment type="caution">
    <text evidence="2">The sequence shown here is derived from an EMBL/GenBank/DDBJ whole genome shotgun (WGS) entry which is preliminary data.</text>
</comment>
<feature type="transmembrane region" description="Helical" evidence="1">
    <location>
        <begin position="38"/>
        <end position="57"/>
    </location>
</feature>
<gene>
    <name evidence="2" type="ORF">CHH48_14165</name>
</gene>
<dbReference type="Proteomes" id="UP000216852">
    <property type="component" value="Unassembled WGS sequence"/>
</dbReference>
<evidence type="ECO:0000313" key="2">
    <source>
        <dbReference type="EMBL" id="PAD99034.1"/>
    </source>
</evidence>
<organism evidence="2 3">
    <name type="scientific">Terribacillus saccharophilus</name>
    <dbReference type="NCBI Taxonomy" id="361277"/>
    <lineage>
        <taxon>Bacteria</taxon>
        <taxon>Bacillati</taxon>
        <taxon>Bacillota</taxon>
        <taxon>Bacilli</taxon>
        <taxon>Bacillales</taxon>
        <taxon>Bacillaceae</taxon>
        <taxon>Terribacillus</taxon>
    </lineage>
</organism>
<keyword evidence="1" id="KW-1133">Transmembrane helix</keyword>
<reference evidence="2 3" key="1">
    <citation type="submission" date="2017-07" db="EMBL/GenBank/DDBJ databases">
        <title>Isolation and whole genome analysis of endospore-forming bacteria from heroin.</title>
        <authorList>
            <person name="Kalinowski J."/>
            <person name="Ahrens B."/>
            <person name="Al-Dilaimi A."/>
            <person name="Winkler A."/>
            <person name="Wibberg D."/>
            <person name="Schleenbecker U."/>
            <person name="Ruckert C."/>
            <person name="Wolfel R."/>
            <person name="Grass G."/>
        </authorList>
    </citation>
    <scope>NUCLEOTIDE SEQUENCE [LARGE SCALE GENOMIC DNA]</scope>
    <source>
        <strain evidence="2 3">7517-1</strain>
    </source>
</reference>
<evidence type="ECO:0000256" key="1">
    <source>
        <dbReference type="SAM" id="Phobius"/>
    </source>
</evidence>
<dbReference type="EMBL" id="NPBJ01000027">
    <property type="protein sequence ID" value="PAD99034.1"/>
    <property type="molecule type" value="Genomic_DNA"/>
</dbReference>
<evidence type="ECO:0000313" key="3">
    <source>
        <dbReference type="Proteomes" id="UP000216852"/>
    </source>
</evidence>
<sequence length="72" mass="7529">MSAKKREIIIVVVKATAIYSFVVIDIAAGTGLYLTAKLLGAGVIIASVCSMAGVEGLKRGPALVRNLKGRER</sequence>
<keyword evidence="1" id="KW-0812">Transmembrane</keyword>
<accession>A0ABX4GW21</accession>
<feature type="transmembrane region" description="Helical" evidence="1">
    <location>
        <begin position="12"/>
        <end position="32"/>
    </location>
</feature>
<dbReference type="RefSeq" id="WP_095219805.1">
    <property type="nucleotide sequence ID" value="NZ_JBIVTN010000004.1"/>
</dbReference>
<keyword evidence="3" id="KW-1185">Reference proteome</keyword>
<keyword evidence="1" id="KW-0472">Membrane</keyword>
<protein>
    <submittedName>
        <fullName evidence="2">Uncharacterized protein</fullName>
    </submittedName>
</protein>